<comment type="caution">
    <text evidence="1">The sequence shown here is derived from an EMBL/GenBank/DDBJ whole genome shotgun (WGS) entry which is preliminary data.</text>
</comment>
<proteinExistence type="predicted"/>
<keyword evidence="2" id="KW-1185">Reference proteome</keyword>
<evidence type="ECO:0000313" key="2">
    <source>
        <dbReference type="Proteomes" id="UP001389717"/>
    </source>
</evidence>
<reference evidence="1 2" key="1">
    <citation type="submission" date="2024-04" db="EMBL/GenBank/DDBJ databases">
        <title>Bacillus oryzaecorticis sp. nov., a moderately halophilic bacterium isolated from rice husks.</title>
        <authorList>
            <person name="Zhu H.-S."/>
        </authorList>
    </citation>
    <scope>NUCLEOTIDE SEQUENCE [LARGE SCALE GENOMIC DNA]</scope>
    <source>
        <strain evidence="1 2">ZC255</strain>
    </source>
</reference>
<protein>
    <submittedName>
        <fullName evidence="1">Uncharacterized protein</fullName>
    </submittedName>
</protein>
<dbReference type="EMBL" id="JBBYAF010000003">
    <property type="protein sequence ID" value="MEL3971123.1"/>
    <property type="molecule type" value="Genomic_DNA"/>
</dbReference>
<evidence type="ECO:0000313" key="1">
    <source>
        <dbReference type="EMBL" id="MEL3971123.1"/>
    </source>
</evidence>
<name>A0ABU9K5X7_9BACI</name>
<gene>
    <name evidence="1" type="ORF">AAEO50_02430</name>
</gene>
<sequence length="98" mass="12079">MIDHEKFNQSATYYIESNLINFFIADNRYHLQNVRQTNSREMHNYYEKPFYNEEVFQEIWEKLRNHRDGSHPTFCIARKVEREQTPLSTTFHDEQFSQ</sequence>
<dbReference type="Proteomes" id="UP001389717">
    <property type="component" value="Unassembled WGS sequence"/>
</dbReference>
<accession>A0ABU9K5X7</accession>
<organism evidence="1 2">
    <name type="scientific">Rossellomorea oryzaecorticis</name>
    <dbReference type="NCBI Taxonomy" id="1396505"/>
    <lineage>
        <taxon>Bacteria</taxon>
        <taxon>Bacillati</taxon>
        <taxon>Bacillota</taxon>
        <taxon>Bacilli</taxon>
        <taxon>Bacillales</taxon>
        <taxon>Bacillaceae</taxon>
        <taxon>Rossellomorea</taxon>
    </lineage>
</organism>